<gene>
    <name evidence="1" type="ORF">CEXT_11131</name>
</gene>
<dbReference type="EMBL" id="BPLR01006019">
    <property type="protein sequence ID" value="GIY06924.1"/>
    <property type="molecule type" value="Genomic_DNA"/>
</dbReference>
<dbReference type="AlphaFoldDB" id="A0AAV4QF68"/>
<evidence type="ECO:0000313" key="2">
    <source>
        <dbReference type="Proteomes" id="UP001054945"/>
    </source>
</evidence>
<reference evidence="1 2" key="1">
    <citation type="submission" date="2021-06" db="EMBL/GenBank/DDBJ databases">
        <title>Caerostris extrusa draft genome.</title>
        <authorList>
            <person name="Kono N."/>
            <person name="Arakawa K."/>
        </authorList>
    </citation>
    <scope>NUCLEOTIDE SEQUENCE [LARGE SCALE GENOMIC DNA]</scope>
</reference>
<protein>
    <submittedName>
        <fullName evidence="1">Uncharacterized protein</fullName>
    </submittedName>
</protein>
<evidence type="ECO:0000313" key="1">
    <source>
        <dbReference type="EMBL" id="GIY06924.1"/>
    </source>
</evidence>
<keyword evidence="2" id="KW-1185">Reference proteome</keyword>
<proteinExistence type="predicted"/>
<comment type="caution">
    <text evidence="1">The sequence shown here is derived from an EMBL/GenBank/DDBJ whole genome shotgun (WGS) entry which is preliminary data.</text>
</comment>
<dbReference type="Proteomes" id="UP001054945">
    <property type="component" value="Unassembled WGS sequence"/>
</dbReference>
<sequence>MKKSGSFRKNIIVIIKSKIWRRIQTLFKLPLLLIVLSGAAANSATMMARGTMKSLPAQFPRLYTKIKMVVPKDAGKNAFTLWKIYTIDKPFAHKCIGHSSDIWNTSWNFRECPELRINYVYLAIYDLHHNLCY</sequence>
<name>A0AAV4QF68_CAEEX</name>
<accession>A0AAV4QF68</accession>
<organism evidence="1 2">
    <name type="scientific">Caerostris extrusa</name>
    <name type="common">Bark spider</name>
    <name type="synonym">Caerostris bankana</name>
    <dbReference type="NCBI Taxonomy" id="172846"/>
    <lineage>
        <taxon>Eukaryota</taxon>
        <taxon>Metazoa</taxon>
        <taxon>Ecdysozoa</taxon>
        <taxon>Arthropoda</taxon>
        <taxon>Chelicerata</taxon>
        <taxon>Arachnida</taxon>
        <taxon>Araneae</taxon>
        <taxon>Araneomorphae</taxon>
        <taxon>Entelegynae</taxon>
        <taxon>Araneoidea</taxon>
        <taxon>Araneidae</taxon>
        <taxon>Caerostris</taxon>
    </lineage>
</organism>